<dbReference type="OrthoDB" id="2686689at2759"/>
<dbReference type="EMBL" id="KN823235">
    <property type="protein sequence ID" value="KIO19207.1"/>
    <property type="molecule type" value="Genomic_DNA"/>
</dbReference>
<accession>A0A0C3LCJ5</accession>
<name>A0A0C3LCJ5_9AGAM</name>
<reference evidence="1 2" key="1">
    <citation type="submission" date="2014-04" db="EMBL/GenBank/DDBJ databases">
        <authorList>
            <consortium name="DOE Joint Genome Institute"/>
            <person name="Kuo A."/>
            <person name="Girlanda M."/>
            <person name="Perotto S."/>
            <person name="Kohler A."/>
            <person name="Nagy L.G."/>
            <person name="Floudas D."/>
            <person name="Copeland A."/>
            <person name="Barry K.W."/>
            <person name="Cichocki N."/>
            <person name="Veneault-Fourrey C."/>
            <person name="LaButti K."/>
            <person name="Lindquist E.A."/>
            <person name="Lipzen A."/>
            <person name="Lundell T."/>
            <person name="Morin E."/>
            <person name="Murat C."/>
            <person name="Sun H."/>
            <person name="Tunlid A."/>
            <person name="Henrissat B."/>
            <person name="Grigoriev I.V."/>
            <person name="Hibbett D.S."/>
            <person name="Martin F."/>
            <person name="Nordberg H.P."/>
            <person name="Cantor M.N."/>
            <person name="Hua S.X."/>
        </authorList>
    </citation>
    <scope>NUCLEOTIDE SEQUENCE [LARGE SCALE GENOMIC DNA]</scope>
    <source>
        <strain evidence="1 2">MUT 4182</strain>
    </source>
</reference>
<dbReference type="HOGENOM" id="CLU_1741907_0_0_1"/>
<gene>
    <name evidence="1" type="ORF">M407DRAFT_31160</name>
</gene>
<dbReference type="AlphaFoldDB" id="A0A0C3LCJ5"/>
<sequence>MPLPDEAPFTEAEVIEVVHLVNTVLSPINTFISSLDAAVVHPDAFLQIPYRQEQLQNLIDHFSVIHDLIPRPIFEQYLGSMLSASDQLAEAETRAPPLSGGSIDSQPLFGALEREYTQNGSLRLAIPQELVESLMDDVGLTNDEIADDAQ</sequence>
<evidence type="ECO:0000313" key="2">
    <source>
        <dbReference type="Proteomes" id="UP000054248"/>
    </source>
</evidence>
<proteinExistence type="predicted"/>
<organism evidence="1 2">
    <name type="scientific">Tulasnella calospora MUT 4182</name>
    <dbReference type="NCBI Taxonomy" id="1051891"/>
    <lineage>
        <taxon>Eukaryota</taxon>
        <taxon>Fungi</taxon>
        <taxon>Dikarya</taxon>
        <taxon>Basidiomycota</taxon>
        <taxon>Agaricomycotina</taxon>
        <taxon>Agaricomycetes</taxon>
        <taxon>Cantharellales</taxon>
        <taxon>Tulasnellaceae</taxon>
        <taxon>Tulasnella</taxon>
    </lineage>
</organism>
<evidence type="ECO:0000313" key="1">
    <source>
        <dbReference type="EMBL" id="KIO19207.1"/>
    </source>
</evidence>
<protein>
    <submittedName>
        <fullName evidence="1">Uncharacterized protein</fullName>
    </submittedName>
</protein>
<dbReference type="Proteomes" id="UP000054248">
    <property type="component" value="Unassembled WGS sequence"/>
</dbReference>
<reference evidence="2" key="2">
    <citation type="submission" date="2015-01" db="EMBL/GenBank/DDBJ databases">
        <title>Evolutionary Origins and Diversification of the Mycorrhizal Mutualists.</title>
        <authorList>
            <consortium name="DOE Joint Genome Institute"/>
            <consortium name="Mycorrhizal Genomics Consortium"/>
            <person name="Kohler A."/>
            <person name="Kuo A."/>
            <person name="Nagy L.G."/>
            <person name="Floudas D."/>
            <person name="Copeland A."/>
            <person name="Barry K.W."/>
            <person name="Cichocki N."/>
            <person name="Veneault-Fourrey C."/>
            <person name="LaButti K."/>
            <person name="Lindquist E.A."/>
            <person name="Lipzen A."/>
            <person name="Lundell T."/>
            <person name="Morin E."/>
            <person name="Murat C."/>
            <person name="Riley R."/>
            <person name="Ohm R."/>
            <person name="Sun H."/>
            <person name="Tunlid A."/>
            <person name="Henrissat B."/>
            <person name="Grigoriev I.V."/>
            <person name="Hibbett D.S."/>
            <person name="Martin F."/>
        </authorList>
    </citation>
    <scope>NUCLEOTIDE SEQUENCE [LARGE SCALE GENOMIC DNA]</scope>
    <source>
        <strain evidence="2">MUT 4182</strain>
    </source>
</reference>
<keyword evidence="2" id="KW-1185">Reference proteome</keyword>